<dbReference type="AlphaFoldDB" id="A0A8J8GFX2"/>
<dbReference type="Proteomes" id="UP000625804">
    <property type="component" value="Unassembled WGS sequence"/>
</dbReference>
<proteinExistence type="predicted"/>
<dbReference type="EMBL" id="JABTTE010000031">
    <property type="protein sequence ID" value="NSL53190.1"/>
    <property type="molecule type" value="Genomic_DNA"/>
</dbReference>
<evidence type="ECO:0000313" key="3">
    <source>
        <dbReference type="Proteomes" id="UP000625804"/>
    </source>
</evidence>
<dbReference type="GO" id="GO:0004029">
    <property type="term" value="F:aldehyde dehydrogenase (NAD+) activity"/>
    <property type="evidence" value="ECO:0007669"/>
    <property type="project" value="TreeGrafter"/>
</dbReference>
<gene>
    <name evidence="2" type="ORF">HR057_15725</name>
</gene>
<dbReference type="Pfam" id="PF13460">
    <property type="entry name" value="NAD_binding_10"/>
    <property type="match status" value="1"/>
</dbReference>
<dbReference type="InterPro" id="IPR051783">
    <property type="entry name" value="NAD(P)-dependent_oxidoreduct"/>
</dbReference>
<dbReference type="GO" id="GO:0005737">
    <property type="term" value="C:cytoplasm"/>
    <property type="evidence" value="ECO:0007669"/>
    <property type="project" value="TreeGrafter"/>
</dbReference>
<feature type="domain" description="NAD(P)-binding" evidence="1">
    <location>
        <begin position="8"/>
        <end position="162"/>
    </location>
</feature>
<evidence type="ECO:0000259" key="1">
    <source>
        <dbReference type="Pfam" id="PF13460"/>
    </source>
</evidence>
<evidence type="ECO:0000313" key="2">
    <source>
        <dbReference type="EMBL" id="NSL53190.1"/>
    </source>
</evidence>
<dbReference type="PANTHER" id="PTHR48079">
    <property type="entry name" value="PROTEIN YEEZ"/>
    <property type="match status" value="1"/>
</dbReference>
<dbReference type="InterPro" id="IPR016040">
    <property type="entry name" value="NAD(P)-bd_dom"/>
</dbReference>
<sequence>MKRVLVLGATGAMGYAIVHELVGRGIEVRAFARDRGKLDRLFGNLTNVQIVAGDALNMKELMQAAIDCDVIFHSINVPYHEWRKYLLKVMENVLDVAKEHSAKLAMVDNIYAYGRSNNGKVTENAPKNPHTKKGKLRLEQLNLIKNSGVPYVIAHFPDFYGPNAEGTMLGTTLANVIQNKKAMFVGDQKVPREHIYTPDGAKAIVTLAMTEKAYGQEWNIPAYDTITGEEIIELFREITGFNKKVMTVRKSMIQFIGLFNPFMREVVEMYYLTQEPVVLDGSKYEKEIGPLPRTPYKEGLQQTIEWMKQNKASKG</sequence>
<accession>A0A8J8GFX2</accession>
<dbReference type="RefSeq" id="WP_173732391.1">
    <property type="nucleotide sequence ID" value="NZ_JABTTE010000031.1"/>
</dbReference>
<dbReference type="PANTHER" id="PTHR48079:SF6">
    <property type="entry name" value="NAD(P)-BINDING DOMAIN-CONTAINING PROTEIN-RELATED"/>
    <property type="match status" value="1"/>
</dbReference>
<dbReference type="Gene3D" id="3.40.50.720">
    <property type="entry name" value="NAD(P)-binding Rossmann-like Domain"/>
    <property type="match status" value="1"/>
</dbReference>
<organism evidence="2 3">
    <name type="scientific">Calidifontibacillus erzurumensis</name>
    <dbReference type="NCBI Taxonomy" id="2741433"/>
    <lineage>
        <taxon>Bacteria</taxon>
        <taxon>Bacillati</taxon>
        <taxon>Bacillota</taxon>
        <taxon>Bacilli</taxon>
        <taxon>Bacillales</taxon>
        <taxon>Bacillaceae</taxon>
        <taxon>Calidifontibacillus/Schinkia group</taxon>
        <taxon>Calidifontibacillus</taxon>
    </lineage>
</organism>
<dbReference type="InterPro" id="IPR036291">
    <property type="entry name" value="NAD(P)-bd_dom_sf"/>
</dbReference>
<comment type="caution">
    <text evidence="2">The sequence shown here is derived from an EMBL/GenBank/DDBJ whole genome shotgun (WGS) entry which is preliminary data.</text>
</comment>
<dbReference type="SUPFAM" id="SSF51735">
    <property type="entry name" value="NAD(P)-binding Rossmann-fold domains"/>
    <property type="match status" value="1"/>
</dbReference>
<keyword evidence="3" id="KW-1185">Reference proteome</keyword>
<name>A0A8J8GFX2_9BACI</name>
<protein>
    <submittedName>
        <fullName evidence="2">NAD(P)H-binding protein</fullName>
    </submittedName>
</protein>
<reference evidence="2" key="1">
    <citation type="submission" date="2020-06" db="EMBL/GenBank/DDBJ databases">
        <title>A novel thermopfilic bacterium from Erzurum, Turkey.</title>
        <authorList>
            <person name="Adiguzel A."/>
            <person name="Ay H."/>
            <person name="Baltaci M.O."/>
        </authorList>
    </citation>
    <scope>NUCLEOTIDE SEQUENCE</scope>
    <source>
        <strain evidence="2">P2</strain>
    </source>
</reference>